<keyword evidence="2" id="KW-1185">Reference proteome</keyword>
<evidence type="ECO:0000313" key="1">
    <source>
        <dbReference type="EMBL" id="SMB86594.1"/>
    </source>
</evidence>
<organism evidence="1 2">
    <name type="scientific">Peptoniphilus asaccharolyticus DSM 20463</name>
    <dbReference type="NCBI Taxonomy" id="573058"/>
    <lineage>
        <taxon>Bacteria</taxon>
        <taxon>Bacillati</taxon>
        <taxon>Bacillota</taxon>
        <taxon>Tissierellia</taxon>
        <taxon>Tissierellales</taxon>
        <taxon>Peptoniphilaceae</taxon>
        <taxon>Peptoniphilus</taxon>
    </lineage>
</organism>
<accession>A0A1W1V0Q1</accession>
<reference evidence="2" key="1">
    <citation type="submission" date="2017-04" db="EMBL/GenBank/DDBJ databases">
        <authorList>
            <person name="Varghese N."/>
            <person name="Submissions S."/>
        </authorList>
    </citation>
    <scope>NUCLEOTIDE SEQUENCE [LARGE SCALE GENOMIC DNA]</scope>
    <source>
        <strain evidence="2">DSM 20463</strain>
    </source>
</reference>
<dbReference type="STRING" id="573058.SAMN00017477_0919"/>
<proteinExistence type="predicted"/>
<dbReference type="AlphaFoldDB" id="A0A1W1V0Q1"/>
<dbReference type="EMBL" id="FWWR01000009">
    <property type="protein sequence ID" value="SMB86594.1"/>
    <property type="molecule type" value="Genomic_DNA"/>
</dbReference>
<name>A0A1W1V0Q1_PEPAS</name>
<protein>
    <submittedName>
        <fullName evidence="1">Uncharacterized protein</fullName>
    </submittedName>
</protein>
<sequence length="42" mass="4964">MPTVNQEFIEEAKKILSIESLTLEERLNIIIYINLTRNNDDE</sequence>
<gene>
    <name evidence="1" type="ORF">SAMN00017477_0919</name>
</gene>
<dbReference type="Proteomes" id="UP000192368">
    <property type="component" value="Unassembled WGS sequence"/>
</dbReference>
<dbReference type="RefSeq" id="WP_268802055.1">
    <property type="nucleotide sequence ID" value="NZ_FWWR01000009.1"/>
</dbReference>
<evidence type="ECO:0000313" key="2">
    <source>
        <dbReference type="Proteomes" id="UP000192368"/>
    </source>
</evidence>